<dbReference type="EMBL" id="RXIL01000013">
    <property type="protein sequence ID" value="RZN73321.1"/>
    <property type="molecule type" value="Genomic_DNA"/>
</dbReference>
<organism evidence="1 2">
    <name type="scientific">Candidatus Methanolliviera hydrocarbonicum</name>
    <dbReference type="NCBI Taxonomy" id="2491085"/>
    <lineage>
        <taxon>Archaea</taxon>
        <taxon>Methanobacteriati</taxon>
        <taxon>Methanobacteriota</taxon>
        <taxon>Candidatus Methanoliparia</taxon>
        <taxon>Candidatus Methanoliparales</taxon>
        <taxon>Candidatus Methanollivieraceae</taxon>
        <taxon>Candidatus Methanolliviera</taxon>
    </lineage>
</organism>
<dbReference type="AlphaFoldDB" id="A0A520KYR4"/>
<proteinExistence type="predicted"/>
<evidence type="ECO:0000313" key="1">
    <source>
        <dbReference type="EMBL" id="RZN73321.1"/>
    </source>
</evidence>
<evidence type="ECO:0000313" key="2">
    <source>
        <dbReference type="Proteomes" id="UP000320766"/>
    </source>
</evidence>
<protein>
    <submittedName>
        <fullName evidence="1">Uncharacterized protein</fullName>
    </submittedName>
</protein>
<reference evidence="1 2" key="1">
    <citation type="journal article" date="2019" name="Nat. Microbiol.">
        <title>Wide diversity of methane and short-chain alkane metabolisms in uncultured archaea.</title>
        <authorList>
            <person name="Borrel G."/>
            <person name="Adam P.S."/>
            <person name="McKay L.J."/>
            <person name="Chen L.X."/>
            <person name="Sierra-Garcia I.N."/>
            <person name="Sieber C.M."/>
            <person name="Letourneur Q."/>
            <person name="Ghozlane A."/>
            <person name="Andersen G.L."/>
            <person name="Li W.J."/>
            <person name="Hallam S.J."/>
            <person name="Muyzer G."/>
            <person name="de Oliveira V.M."/>
            <person name="Inskeep W.P."/>
            <person name="Banfield J.F."/>
            <person name="Gribaldo S."/>
        </authorList>
    </citation>
    <scope>NUCLEOTIDE SEQUENCE [LARGE SCALE GENOMIC DNA]</scope>
    <source>
        <strain evidence="1">NM1b</strain>
    </source>
</reference>
<accession>A0A520KYR4</accession>
<comment type="caution">
    <text evidence="1">The sequence shown here is derived from an EMBL/GenBank/DDBJ whole genome shotgun (WGS) entry which is preliminary data.</text>
</comment>
<sequence>MSENKIGDILGNVMGTTAPMMMGMVKSLLSPGMIESVVKMVPGMLGMAVDMISSINIKEIISSIS</sequence>
<name>A0A520KYR4_9EURY</name>
<dbReference type="Proteomes" id="UP000320766">
    <property type="component" value="Unassembled WGS sequence"/>
</dbReference>
<feature type="non-terminal residue" evidence="1">
    <location>
        <position position="65"/>
    </location>
</feature>
<gene>
    <name evidence="1" type="ORF">EF807_00770</name>
</gene>